<dbReference type="GO" id="GO:0005886">
    <property type="term" value="C:plasma membrane"/>
    <property type="evidence" value="ECO:0007669"/>
    <property type="project" value="UniProtKB-SubCell"/>
</dbReference>
<dbReference type="InterPro" id="IPR036259">
    <property type="entry name" value="MFS_trans_sf"/>
</dbReference>
<dbReference type="PANTHER" id="PTHR43124:SF3">
    <property type="entry name" value="CHLORAMPHENICOL EFFLUX PUMP RV0191"/>
    <property type="match status" value="1"/>
</dbReference>
<proteinExistence type="predicted"/>
<evidence type="ECO:0000256" key="4">
    <source>
        <dbReference type="ARBA" id="ARBA00022989"/>
    </source>
</evidence>
<evidence type="ECO:0000256" key="2">
    <source>
        <dbReference type="ARBA" id="ARBA00022475"/>
    </source>
</evidence>
<feature type="transmembrane region" description="Helical" evidence="6">
    <location>
        <begin position="36"/>
        <end position="65"/>
    </location>
</feature>
<evidence type="ECO:0000313" key="9">
    <source>
        <dbReference type="Proteomes" id="UP000202440"/>
    </source>
</evidence>
<feature type="domain" description="Major facilitator superfamily (MFS) profile" evidence="7">
    <location>
        <begin position="11"/>
        <end position="389"/>
    </location>
</feature>
<feature type="transmembrane region" description="Helical" evidence="6">
    <location>
        <begin position="246"/>
        <end position="262"/>
    </location>
</feature>
<dbReference type="Gene3D" id="1.20.1250.20">
    <property type="entry name" value="MFS general substrate transporter like domains"/>
    <property type="match status" value="1"/>
</dbReference>
<keyword evidence="9" id="KW-1185">Reference proteome</keyword>
<feature type="transmembrane region" description="Helical" evidence="6">
    <location>
        <begin position="135"/>
        <end position="155"/>
    </location>
</feature>
<dbReference type="EMBL" id="CP022530">
    <property type="protein sequence ID" value="ASP38826.1"/>
    <property type="molecule type" value="Genomic_DNA"/>
</dbReference>
<dbReference type="PROSITE" id="PS50850">
    <property type="entry name" value="MFS"/>
    <property type="match status" value="1"/>
</dbReference>
<dbReference type="PANTHER" id="PTHR43124">
    <property type="entry name" value="PURINE EFFLUX PUMP PBUE"/>
    <property type="match status" value="1"/>
</dbReference>
<gene>
    <name evidence="8" type="ORF">CHH28_09095</name>
</gene>
<keyword evidence="2" id="KW-1003">Cell membrane</keyword>
<evidence type="ECO:0000256" key="1">
    <source>
        <dbReference type="ARBA" id="ARBA00004651"/>
    </source>
</evidence>
<evidence type="ECO:0000256" key="6">
    <source>
        <dbReference type="SAM" id="Phobius"/>
    </source>
</evidence>
<dbReference type="KEGG" id="bsan:CHH28_09095"/>
<accession>A0A222FJR4</accession>
<dbReference type="Pfam" id="PF07690">
    <property type="entry name" value="MFS_1"/>
    <property type="match status" value="1"/>
</dbReference>
<dbReference type="RefSeq" id="WP_094060012.1">
    <property type="nucleotide sequence ID" value="NZ_CP022530.1"/>
</dbReference>
<comment type="subcellular location">
    <subcellularLocation>
        <location evidence="1">Cell membrane</location>
        <topology evidence="1">Multi-pass membrane protein</topology>
    </subcellularLocation>
</comment>
<sequence length="396" mass="42669">MPSPALSERWLITLIAAIQFINIVDFMMVAPLGPDLAIGLGIATSQMGVVTGVYAVGATISSLLAATWLDRFPRRSAMVFCLLGLAAGTTAAAFAVDTWSLLTARTIAGAFGGPAMALAMAILIDAVPPERRGRAMGQVAGAFSLASVLGVPVGLELARLGSWHTPFWVIGLMTLLLAIIAAWLLPQQTPQHENPQPSWPMLYQAGAPRLGLLMLAVSVTSGFLLIPHLSTFFQINLNYPREDIGLLYLVGGTLSFFSMRFAGRCSDRFGPTKVSYAVTAGYLLVLWVTFIHTQHWLPIMVMFISFMLMRTSLSVAVNTQLSWVAPPEQRAAFMSLKTAVQNAATATGGIISTWILTEDEHGVLQNLATLAVVAAVLAILQPLLMRRLQQQITHKQ</sequence>
<feature type="transmembrane region" description="Helical" evidence="6">
    <location>
        <begin position="338"/>
        <end position="357"/>
    </location>
</feature>
<protein>
    <submittedName>
        <fullName evidence="8">MFS transporter</fullName>
    </submittedName>
</protein>
<reference evidence="8 9" key="1">
    <citation type="submission" date="2017-07" db="EMBL/GenBank/DDBJ databases">
        <title>Annotated genome sequence of Bacterioplanes sanyensis isolated from Red Sea.</title>
        <authorList>
            <person name="Rehman Z.U."/>
        </authorList>
    </citation>
    <scope>NUCLEOTIDE SEQUENCE [LARGE SCALE GENOMIC DNA]</scope>
    <source>
        <strain evidence="8 9">NV9</strain>
    </source>
</reference>
<dbReference type="AlphaFoldDB" id="A0A222FJR4"/>
<keyword evidence="5 6" id="KW-0472">Membrane</keyword>
<evidence type="ECO:0000256" key="5">
    <source>
        <dbReference type="ARBA" id="ARBA00023136"/>
    </source>
</evidence>
<evidence type="ECO:0000313" key="8">
    <source>
        <dbReference type="EMBL" id="ASP38826.1"/>
    </source>
</evidence>
<dbReference type="SUPFAM" id="SSF103473">
    <property type="entry name" value="MFS general substrate transporter"/>
    <property type="match status" value="1"/>
</dbReference>
<dbReference type="CDD" id="cd17324">
    <property type="entry name" value="MFS_NepI_like"/>
    <property type="match status" value="1"/>
</dbReference>
<feature type="transmembrane region" description="Helical" evidence="6">
    <location>
        <begin position="77"/>
        <end position="96"/>
    </location>
</feature>
<feature type="transmembrane region" description="Helical" evidence="6">
    <location>
        <begin position="274"/>
        <end position="290"/>
    </location>
</feature>
<feature type="transmembrane region" description="Helical" evidence="6">
    <location>
        <begin position="12"/>
        <end position="30"/>
    </location>
</feature>
<dbReference type="Proteomes" id="UP000202440">
    <property type="component" value="Chromosome"/>
</dbReference>
<dbReference type="GO" id="GO:0022857">
    <property type="term" value="F:transmembrane transporter activity"/>
    <property type="evidence" value="ECO:0007669"/>
    <property type="project" value="InterPro"/>
</dbReference>
<feature type="transmembrane region" description="Helical" evidence="6">
    <location>
        <begin position="363"/>
        <end position="385"/>
    </location>
</feature>
<feature type="transmembrane region" description="Helical" evidence="6">
    <location>
        <begin position="206"/>
        <end position="226"/>
    </location>
</feature>
<feature type="transmembrane region" description="Helical" evidence="6">
    <location>
        <begin position="167"/>
        <end position="185"/>
    </location>
</feature>
<feature type="transmembrane region" description="Helical" evidence="6">
    <location>
        <begin position="102"/>
        <end position="123"/>
    </location>
</feature>
<dbReference type="OrthoDB" id="9812221at2"/>
<evidence type="ECO:0000256" key="3">
    <source>
        <dbReference type="ARBA" id="ARBA00022692"/>
    </source>
</evidence>
<keyword evidence="4 6" id="KW-1133">Transmembrane helix</keyword>
<dbReference type="InterPro" id="IPR020846">
    <property type="entry name" value="MFS_dom"/>
</dbReference>
<feature type="transmembrane region" description="Helical" evidence="6">
    <location>
        <begin position="296"/>
        <end position="317"/>
    </location>
</feature>
<organism evidence="8 9">
    <name type="scientific">Bacterioplanes sanyensis</name>
    <dbReference type="NCBI Taxonomy" id="1249553"/>
    <lineage>
        <taxon>Bacteria</taxon>
        <taxon>Pseudomonadati</taxon>
        <taxon>Pseudomonadota</taxon>
        <taxon>Gammaproteobacteria</taxon>
        <taxon>Oceanospirillales</taxon>
        <taxon>Oceanospirillaceae</taxon>
        <taxon>Bacterioplanes</taxon>
    </lineage>
</organism>
<evidence type="ECO:0000259" key="7">
    <source>
        <dbReference type="PROSITE" id="PS50850"/>
    </source>
</evidence>
<dbReference type="InterPro" id="IPR011701">
    <property type="entry name" value="MFS"/>
</dbReference>
<name>A0A222FJR4_9GAMM</name>
<keyword evidence="3 6" id="KW-0812">Transmembrane</keyword>
<dbReference type="InterPro" id="IPR050189">
    <property type="entry name" value="MFS_Efflux_Transporters"/>
</dbReference>